<keyword evidence="2" id="KW-1185">Reference proteome</keyword>
<name>E9GKB8_DAPPU</name>
<evidence type="ECO:0000313" key="1">
    <source>
        <dbReference type="EMBL" id="EFX79960.1"/>
    </source>
</evidence>
<organism evidence="1 2">
    <name type="scientific">Daphnia pulex</name>
    <name type="common">Water flea</name>
    <dbReference type="NCBI Taxonomy" id="6669"/>
    <lineage>
        <taxon>Eukaryota</taxon>
        <taxon>Metazoa</taxon>
        <taxon>Ecdysozoa</taxon>
        <taxon>Arthropoda</taxon>
        <taxon>Crustacea</taxon>
        <taxon>Branchiopoda</taxon>
        <taxon>Diplostraca</taxon>
        <taxon>Cladocera</taxon>
        <taxon>Anomopoda</taxon>
        <taxon>Daphniidae</taxon>
        <taxon>Daphnia</taxon>
    </lineage>
</organism>
<dbReference type="KEGG" id="dpx:DAPPUDRAFT_244155"/>
<accession>E9GKB8</accession>
<dbReference type="EMBL" id="GL732549">
    <property type="protein sequence ID" value="EFX79960.1"/>
    <property type="molecule type" value="Genomic_DNA"/>
</dbReference>
<proteinExistence type="predicted"/>
<gene>
    <name evidence="1" type="ORF">DAPPUDRAFT_244155</name>
</gene>
<dbReference type="Proteomes" id="UP000000305">
    <property type="component" value="Unassembled WGS sequence"/>
</dbReference>
<dbReference type="InParanoid" id="E9GKB8"/>
<reference evidence="1 2" key="1">
    <citation type="journal article" date="2011" name="Science">
        <title>The ecoresponsive genome of Daphnia pulex.</title>
        <authorList>
            <person name="Colbourne J.K."/>
            <person name="Pfrender M.E."/>
            <person name="Gilbert D."/>
            <person name="Thomas W.K."/>
            <person name="Tucker A."/>
            <person name="Oakley T.H."/>
            <person name="Tokishita S."/>
            <person name="Aerts A."/>
            <person name="Arnold G.J."/>
            <person name="Basu M.K."/>
            <person name="Bauer D.J."/>
            <person name="Caceres C.E."/>
            <person name="Carmel L."/>
            <person name="Casola C."/>
            <person name="Choi J.H."/>
            <person name="Detter J.C."/>
            <person name="Dong Q."/>
            <person name="Dusheyko S."/>
            <person name="Eads B.D."/>
            <person name="Frohlich T."/>
            <person name="Geiler-Samerotte K.A."/>
            <person name="Gerlach D."/>
            <person name="Hatcher P."/>
            <person name="Jogdeo S."/>
            <person name="Krijgsveld J."/>
            <person name="Kriventseva E.V."/>
            <person name="Kultz D."/>
            <person name="Laforsch C."/>
            <person name="Lindquist E."/>
            <person name="Lopez J."/>
            <person name="Manak J.R."/>
            <person name="Muller J."/>
            <person name="Pangilinan J."/>
            <person name="Patwardhan R.P."/>
            <person name="Pitluck S."/>
            <person name="Pritham E.J."/>
            <person name="Rechtsteiner A."/>
            <person name="Rho M."/>
            <person name="Rogozin I.B."/>
            <person name="Sakarya O."/>
            <person name="Salamov A."/>
            <person name="Schaack S."/>
            <person name="Shapiro H."/>
            <person name="Shiga Y."/>
            <person name="Skalitzky C."/>
            <person name="Smith Z."/>
            <person name="Souvorov A."/>
            <person name="Sung W."/>
            <person name="Tang Z."/>
            <person name="Tsuchiya D."/>
            <person name="Tu H."/>
            <person name="Vos H."/>
            <person name="Wang M."/>
            <person name="Wolf Y.I."/>
            <person name="Yamagata H."/>
            <person name="Yamada T."/>
            <person name="Ye Y."/>
            <person name="Shaw J.R."/>
            <person name="Andrews J."/>
            <person name="Crease T.J."/>
            <person name="Tang H."/>
            <person name="Lucas S.M."/>
            <person name="Robertson H.M."/>
            <person name="Bork P."/>
            <person name="Koonin E.V."/>
            <person name="Zdobnov E.M."/>
            <person name="Grigoriev I.V."/>
            <person name="Lynch M."/>
            <person name="Boore J.L."/>
        </authorList>
    </citation>
    <scope>NUCLEOTIDE SEQUENCE [LARGE SCALE GENOMIC DNA]</scope>
</reference>
<dbReference type="HOGENOM" id="CLU_2981169_0_0_1"/>
<sequence>MMKTECVSYVIGLYDNFSDSEEEICDSAVSGKRDGVNDGIIDDQDTVEADKNSLDEDKRFKEFKSRMGD</sequence>
<evidence type="ECO:0000313" key="2">
    <source>
        <dbReference type="Proteomes" id="UP000000305"/>
    </source>
</evidence>
<protein>
    <submittedName>
        <fullName evidence="1">Uncharacterized protein</fullName>
    </submittedName>
</protein>
<dbReference type="AlphaFoldDB" id="E9GKB8"/>